<name>A0AAW2KYH3_9LAMI</name>
<evidence type="ECO:0000313" key="1">
    <source>
        <dbReference type="EMBL" id="KAL0311607.1"/>
    </source>
</evidence>
<gene>
    <name evidence="1" type="ORF">Sangu_2455400</name>
</gene>
<organism evidence="1">
    <name type="scientific">Sesamum angustifolium</name>
    <dbReference type="NCBI Taxonomy" id="2727405"/>
    <lineage>
        <taxon>Eukaryota</taxon>
        <taxon>Viridiplantae</taxon>
        <taxon>Streptophyta</taxon>
        <taxon>Embryophyta</taxon>
        <taxon>Tracheophyta</taxon>
        <taxon>Spermatophyta</taxon>
        <taxon>Magnoliopsida</taxon>
        <taxon>eudicotyledons</taxon>
        <taxon>Gunneridae</taxon>
        <taxon>Pentapetalae</taxon>
        <taxon>asterids</taxon>
        <taxon>lamiids</taxon>
        <taxon>Lamiales</taxon>
        <taxon>Pedaliaceae</taxon>
        <taxon>Sesamum</taxon>
    </lineage>
</organism>
<dbReference type="EMBL" id="JACGWK010000016">
    <property type="protein sequence ID" value="KAL0311607.1"/>
    <property type="molecule type" value="Genomic_DNA"/>
</dbReference>
<sequence length="73" mass="8457">MAIDWKSLNHLRAHRRSHCQNIDRGQIVSSNLSSLLHTPTALDKDYDDHVLRQSHAPPDPRYNLHMYVTAMIP</sequence>
<reference evidence="1" key="2">
    <citation type="journal article" date="2024" name="Plant">
        <title>Genomic evolution and insights into agronomic trait innovations of Sesamum species.</title>
        <authorList>
            <person name="Miao H."/>
            <person name="Wang L."/>
            <person name="Qu L."/>
            <person name="Liu H."/>
            <person name="Sun Y."/>
            <person name="Le M."/>
            <person name="Wang Q."/>
            <person name="Wei S."/>
            <person name="Zheng Y."/>
            <person name="Lin W."/>
            <person name="Duan Y."/>
            <person name="Cao H."/>
            <person name="Xiong S."/>
            <person name="Wang X."/>
            <person name="Wei L."/>
            <person name="Li C."/>
            <person name="Ma Q."/>
            <person name="Ju M."/>
            <person name="Zhao R."/>
            <person name="Li G."/>
            <person name="Mu C."/>
            <person name="Tian Q."/>
            <person name="Mei H."/>
            <person name="Zhang T."/>
            <person name="Gao T."/>
            <person name="Zhang H."/>
        </authorList>
    </citation>
    <scope>NUCLEOTIDE SEQUENCE</scope>
    <source>
        <strain evidence="1">G01</strain>
    </source>
</reference>
<dbReference type="AlphaFoldDB" id="A0AAW2KYH3"/>
<protein>
    <submittedName>
        <fullName evidence="1">Uncharacterized protein</fullName>
    </submittedName>
</protein>
<comment type="caution">
    <text evidence="1">The sequence shown here is derived from an EMBL/GenBank/DDBJ whole genome shotgun (WGS) entry which is preliminary data.</text>
</comment>
<accession>A0AAW2KYH3</accession>
<proteinExistence type="predicted"/>
<reference evidence="1" key="1">
    <citation type="submission" date="2020-06" db="EMBL/GenBank/DDBJ databases">
        <authorList>
            <person name="Li T."/>
            <person name="Hu X."/>
            <person name="Zhang T."/>
            <person name="Song X."/>
            <person name="Zhang H."/>
            <person name="Dai N."/>
            <person name="Sheng W."/>
            <person name="Hou X."/>
            <person name="Wei L."/>
        </authorList>
    </citation>
    <scope>NUCLEOTIDE SEQUENCE</scope>
    <source>
        <strain evidence="1">G01</strain>
        <tissue evidence="1">Leaf</tissue>
    </source>
</reference>